<name>A0A369TVJ7_9RHOB</name>
<protein>
    <submittedName>
        <fullName evidence="2">Flagellar biosynthesis regulatory protein FlaF</fullName>
    </submittedName>
</protein>
<dbReference type="OrthoDB" id="9808944at2"/>
<evidence type="ECO:0000313" key="3">
    <source>
        <dbReference type="Proteomes" id="UP000253977"/>
    </source>
</evidence>
<dbReference type="EMBL" id="QPMK01000001">
    <property type="protein sequence ID" value="RDD68197.1"/>
    <property type="molecule type" value="Genomic_DNA"/>
</dbReference>
<comment type="caution">
    <text evidence="2">The sequence shown here is derived from an EMBL/GenBank/DDBJ whole genome shotgun (WGS) entry which is preliminary data.</text>
</comment>
<keyword evidence="3" id="KW-1185">Reference proteome</keyword>
<sequence length="125" mass="13966">MNAHTMAHRAYSQTATTTKTDRRKEYEMIARVTHRLRKAAVKGKPGFPQLVEALYDNRRLWTAFAVDISDSQNRLPDGLRAQIFYLAEFTQAHTSRILAGKAGVKPIIEVNMAILKGLNPQGAAT</sequence>
<dbReference type="GO" id="GO:0044781">
    <property type="term" value="P:bacterial-type flagellum organization"/>
    <property type="evidence" value="ECO:0007669"/>
    <property type="project" value="InterPro"/>
</dbReference>
<dbReference type="AlphaFoldDB" id="A0A369TVJ7"/>
<dbReference type="Pfam" id="PF07309">
    <property type="entry name" value="FlaF"/>
    <property type="match status" value="1"/>
</dbReference>
<feature type="region of interest" description="Disordered" evidence="1">
    <location>
        <begin position="1"/>
        <end position="22"/>
    </location>
</feature>
<dbReference type="Proteomes" id="UP000253977">
    <property type="component" value="Unassembled WGS sequence"/>
</dbReference>
<dbReference type="RefSeq" id="WP_114509176.1">
    <property type="nucleotide sequence ID" value="NZ_QPMK01000001.1"/>
</dbReference>
<accession>A0A369TVJ7</accession>
<keyword evidence="2" id="KW-0969">Cilium</keyword>
<reference evidence="2 3" key="1">
    <citation type="submission" date="2018-07" db="EMBL/GenBank/DDBJ databases">
        <title>Thalassococcus profundi sp. nov., a marine bacterium isolated from deep seawater of Okinawa Trough.</title>
        <authorList>
            <person name="Yu M."/>
        </authorList>
    </citation>
    <scope>NUCLEOTIDE SEQUENCE [LARGE SCALE GENOMIC DNA]</scope>
    <source>
        <strain evidence="2 3">WRAS1</strain>
    </source>
</reference>
<proteinExistence type="predicted"/>
<keyword evidence="2" id="KW-0966">Cell projection</keyword>
<keyword evidence="2" id="KW-0282">Flagellum</keyword>
<evidence type="ECO:0000313" key="2">
    <source>
        <dbReference type="EMBL" id="RDD68197.1"/>
    </source>
</evidence>
<gene>
    <name evidence="2" type="ORF">DU478_01635</name>
</gene>
<dbReference type="InterPro" id="IPR010845">
    <property type="entry name" value="FlaF"/>
</dbReference>
<organism evidence="2 3">
    <name type="scientific">Thalassococcus profundi</name>
    <dbReference type="NCBI Taxonomy" id="2282382"/>
    <lineage>
        <taxon>Bacteria</taxon>
        <taxon>Pseudomonadati</taxon>
        <taxon>Pseudomonadota</taxon>
        <taxon>Alphaproteobacteria</taxon>
        <taxon>Rhodobacterales</taxon>
        <taxon>Roseobacteraceae</taxon>
        <taxon>Thalassococcus</taxon>
    </lineage>
</organism>
<evidence type="ECO:0000256" key="1">
    <source>
        <dbReference type="SAM" id="MobiDB-lite"/>
    </source>
</evidence>
<dbReference type="NCBIfam" id="NF009435">
    <property type="entry name" value="PRK12794.1"/>
    <property type="match status" value="1"/>
</dbReference>